<evidence type="ECO:0000313" key="1">
    <source>
        <dbReference type="EMBL" id="KAK1882121.1"/>
    </source>
</evidence>
<protein>
    <submittedName>
        <fullName evidence="1">Single-pass membrane and coiled-coil domain containing protein 1</fullName>
    </submittedName>
</protein>
<reference evidence="1" key="1">
    <citation type="submission" date="2023-04" db="EMBL/GenBank/DDBJ databases">
        <title>Chromosome-level genome of Chaenocephalus aceratus.</title>
        <authorList>
            <person name="Park H."/>
        </authorList>
    </citation>
    <scope>NUCLEOTIDE SEQUENCE</scope>
    <source>
        <strain evidence="1">DE</strain>
        <tissue evidence="1">Muscle</tissue>
    </source>
</reference>
<name>A0AAD9BFL4_DISEL</name>
<evidence type="ECO:0000313" key="2">
    <source>
        <dbReference type="Proteomes" id="UP001228049"/>
    </source>
</evidence>
<organism evidence="1 2">
    <name type="scientific">Dissostichus eleginoides</name>
    <name type="common">Patagonian toothfish</name>
    <name type="synonym">Dissostichus amissus</name>
    <dbReference type="NCBI Taxonomy" id="100907"/>
    <lineage>
        <taxon>Eukaryota</taxon>
        <taxon>Metazoa</taxon>
        <taxon>Chordata</taxon>
        <taxon>Craniata</taxon>
        <taxon>Vertebrata</taxon>
        <taxon>Euteleostomi</taxon>
        <taxon>Actinopterygii</taxon>
        <taxon>Neopterygii</taxon>
        <taxon>Teleostei</taxon>
        <taxon>Neoteleostei</taxon>
        <taxon>Acanthomorphata</taxon>
        <taxon>Eupercaria</taxon>
        <taxon>Perciformes</taxon>
        <taxon>Notothenioidei</taxon>
        <taxon>Nototheniidae</taxon>
        <taxon>Dissostichus</taxon>
    </lineage>
</organism>
<sequence>MSMNSQQTEEMPELRSSLTPVVEPFVKGLTAEQWQSLRSGNPDGATLIVVADFVLEVVLCLTKAILAGSKGMKTSVSQESIRSSLGDLLSQSIAKALDVQSQVEGNSVELLTSFISKEERA</sequence>
<accession>A0AAD9BFL4</accession>
<gene>
    <name evidence="1" type="ORF">KUDE01_025283</name>
</gene>
<dbReference type="EMBL" id="JASDAP010000024">
    <property type="protein sequence ID" value="KAK1882121.1"/>
    <property type="molecule type" value="Genomic_DNA"/>
</dbReference>
<dbReference type="AlphaFoldDB" id="A0AAD9BFL4"/>
<keyword evidence="2" id="KW-1185">Reference proteome</keyword>
<dbReference type="Proteomes" id="UP001228049">
    <property type="component" value="Unassembled WGS sequence"/>
</dbReference>
<comment type="caution">
    <text evidence="1">The sequence shown here is derived from an EMBL/GenBank/DDBJ whole genome shotgun (WGS) entry which is preliminary data.</text>
</comment>
<proteinExistence type="predicted"/>